<name>A0A975NBG8_9BRAD</name>
<gene>
    <name evidence="5" type="ORF">KMZ29_17120</name>
</gene>
<dbReference type="InterPro" id="IPR016160">
    <property type="entry name" value="Ald_DH_CS_CYS"/>
</dbReference>
<dbReference type="Proteomes" id="UP000680839">
    <property type="component" value="Chromosome"/>
</dbReference>
<keyword evidence="2" id="KW-0560">Oxidoreductase</keyword>
<dbReference type="InterPro" id="IPR010061">
    <property type="entry name" value="MeMal-semiAld_DH"/>
</dbReference>
<feature type="domain" description="Aldehyde dehydrogenase" evidence="4">
    <location>
        <begin position="15"/>
        <end position="478"/>
    </location>
</feature>
<organism evidence="5 6">
    <name type="scientific">Bradyrhizobium sediminis</name>
    <dbReference type="NCBI Taxonomy" id="2840469"/>
    <lineage>
        <taxon>Bacteria</taxon>
        <taxon>Pseudomonadati</taxon>
        <taxon>Pseudomonadota</taxon>
        <taxon>Alphaproteobacteria</taxon>
        <taxon>Hyphomicrobiales</taxon>
        <taxon>Nitrobacteraceae</taxon>
        <taxon>Bradyrhizobium</taxon>
    </lineage>
</organism>
<dbReference type="Gene3D" id="3.40.309.10">
    <property type="entry name" value="Aldehyde Dehydrogenase, Chain A, domain 2"/>
    <property type="match status" value="1"/>
</dbReference>
<protein>
    <recommendedName>
        <fullName evidence="1">methylmalonate-semialdehyde dehydrogenase (CoA acylating)</fullName>
        <ecNumber evidence="1">1.2.1.27</ecNumber>
    </recommendedName>
</protein>
<dbReference type="FunFam" id="3.40.309.10:FF:000002">
    <property type="entry name" value="Methylmalonate-semialdehyde dehydrogenase (Acylating)"/>
    <property type="match status" value="1"/>
</dbReference>
<sequence>MRLIGHFIGGREVKGTSGRTADVFEPMTGMVQAKVDLATKAELRAAVENAKAAQPEWGATNPQRRVRVLMKFLELVARDNDALAELLAREHGKTLPDAKGDILRGVEVVEFALGIPQLMKGEYTEGAGPGIDIYSMRQPLGVVAGITPFNFPAMIPMWKFAPAIACGNAFILKPSERDPGVPMRLAELMLEAGLPPGILNVVNGDKEAVDAILDDPDIRAVGFVGSSPIAQYIYERAAATGKRAQCFGGAKNHAIIMPDADMDQTVDALVGAGYGAAGERCMAVSVAVPVGKTTADRLMEKLIPRVENLKIGPSIDPTADFGPLVTKEALNRVRNYVEIGIKEGAKLAVDGRGFKMQGYENGFYMGGCLFDNVTKDMRIYKEEIFGPVLSVVRAHDYDEALRLPSEHDYGNGVAIFTRDGDAARDFAARVNVGMVGINVPIPVPVAYYTFGGWKRSGFGDLNQYGPDSVRFYTKTKTVTSRWPSGVKEGAEFSIPTMK</sequence>
<dbReference type="RefSeq" id="WP_215620331.1">
    <property type="nucleotide sequence ID" value="NZ_CP076134.1"/>
</dbReference>
<dbReference type="GO" id="GO:0006574">
    <property type="term" value="P:L-valine catabolic process"/>
    <property type="evidence" value="ECO:0007669"/>
    <property type="project" value="TreeGrafter"/>
</dbReference>
<keyword evidence="3" id="KW-0520">NAD</keyword>
<dbReference type="InterPro" id="IPR016161">
    <property type="entry name" value="Ald_DH/histidinol_DH"/>
</dbReference>
<evidence type="ECO:0000256" key="1">
    <source>
        <dbReference type="ARBA" id="ARBA00013048"/>
    </source>
</evidence>
<dbReference type="InterPro" id="IPR016162">
    <property type="entry name" value="Ald_DH_N"/>
</dbReference>
<dbReference type="Pfam" id="PF00171">
    <property type="entry name" value="Aldedh"/>
    <property type="match status" value="1"/>
</dbReference>
<dbReference type="EMBL" id="CP076134">
    <property type="protein sequence ID" value="QWG11451.1"/>
    <property type="molecule type" value="Genomic_DNA"/>
</dbReference>
<evidence type="ECO:0000259" key="4">
    <source>
        <dbReference type="Pfam" id="PF00171"/>
    </source>
</evidence>
<evidence type="ECO:0000256" key="3">
    <source>
        <dbReference type="ARBA" id="ARBA00023027"/>
    </source>
</evidence>
<evidence type="ECO:0000256" key="2">
    <source>
        <dbReference type="ARBA" id="ARBA00023002"/>
    </source>
</evidence>
<dbReference type="SUPFAM" id="SSF53720">
    <property type="entry name" value="ALDH-like"/>
    <property type="match status" value="1"/>
</dbReference>
<dbReference type="GO" id="GO:0004491">
    <property type="term" value="F:methylmalonate-semialdehyde dehydrogenase (acylating, NAD) activity"/>
    <property type="evidence" value="ECO:0007669"/>
    <property type="project" value="UniProtKB-EC"/>
</dbReference>
<dbReference type="AlphaFoldDB" id="A0A975NBG8"/>
<dbReference type="NCBIfam" id="TIGR01722">
    <property type="entry name" value="MMSDH"/>
    <property type="match status" value="1"/>
</dbReference>
<evidence type="ECO:0000313" key="5">
    <source>
        <dbReference type="EMBL" id="QWG11451.1"/>
    </source>
</evidence>
<dbReference type="FunFam" id="3.40.605.10:FF:000003">
    <property type="entry name" value="Methylmalonate-semialdehyde dehydrogenase [acylating]"/>
    <property type="match status" value="1"/>
</dbReference>
<dbReference type="Gene3D" id="3.40.605.10">
    <property type="entry name" value="Aldehyde Dehydrogenase, Chain A, domain 1"/>
    <property type="match status" value="1"/>
</dbReference>
<dbReference type="PANTHER" id="PTHR43866">
    <property type="entry name" value="MALONATE-SEMIALDEHYDE DEHYDROGENASE"/>
    <property type="match status" value="1"/>
</dbReference>
<dbReference type="PROSITE" id="PS00070">
    <property type="entry name" value="ALDEHYDE_DEHYDR_CYS"/>
    <property type="match status" value="1"/>
</dbReference>
<proteinExistence type="predicted"/>
<dbReference type="PANTHER" id="PTHR43866:SF4">
    <property type="entry name" value="MALONATE-SEMIALDEHYDE DEHYDROGENASE"/>
    <property type="match status" value="1"/>
</dbReference>
<reference evidence="5" key="1">
    <citation type="submission" date="2021-06" db="EMBL/GenBank/DDBJ databases">
        <title>Bradyrhizobium sp. S2-20-1 Genome sequencing.</title>
        <authorList>
            <person name="Jin L."/>
        </authorList>
    </citation>
    <scope>NUCLEOTIDE SEQUENCE</scope>
    <source>
        <strain evidence="5">S2-20-1</strain>
    </source>
</reference>
<dbReference type="InterPro" id="IPR016163">
    <property type="entry name" value="Ald_DH_C"/>
</dbReference>
<dbReference type="EC" id="1.2.1.27" evidence="1"/>
<accession>A0A975NBG8</accession>
<dbReference type="CDD" id="cd07085">
    <property type="entry name" value="ALDH_F6_MMSDH"/>
    <property type="match status" value="1"/>
</dbReference>
<dbReference type="InterPro" id="IPR015590">
    <property type="entry name" value="Aldehyde_DH_dom"/>
</dbReference>
<evidence type="ECO:0000313" key="6">
    <source>
        <dbReference type="Proteomes" id="UP000680839"/>
    </source>
</evidence>
<dbReference type="GO" id="GO:0006210">
    <property type="term" value="P:thymine catabolic process"/>
    <property type="evidence" value="ECO:0007669"/>
    <property type="project" value="TreeGrafter"/>
</dbReference>